<dbReference type="SUPFAM" id="SSF53187">
    <property type="entry name" value="Zn-dependent exopeptidases"/>
    <property type="match status" value="1"/>
</dbReference>
<accession>A0A4S4JUD2</accession>
<dbReference type="Pfam" id="PF01520">
    <property type="entry name" value="Amidase_3"/>
    <property type="match status" value="1"/>
</dbReference>
<comment type="caution">
    <text evidence="3">The sequence shown here is derived from an EMBL/GenBank/DDBJ whole genome shotgun (WGS) entry which is preliminary data.</text>
</comment>
<dbReference type="PANTHER" id="PTHR30404:SF0">
    <property type="entry name" value="N-ACETYLMURAMOYL-L-ALANINE AMIDASE AMIC"/>
    <property type="match status" value="1"/>
</dbReference>
<feature type="domain" description="LysM" evidence="2">
    <location>
        <begin position="197"/>
        <end position="241"/>
    </location>
</feature>
<protein>
    <recommendedName>
        <fullName evidence="2">LysM domain-containing protein</fullName>
    </recommendedName>
</protein>
<dbReference type="CDD" id="cd02696">
    <property type="entry name" value="MurNAc-LAA"/>
    <property type="match status" value="1"/>
</dbReference>
<dbReference type="Gene3D" id="3.10.350.10">
    <property type="entry name" value="LysM domain"/>
    <property type="match status" value="2"/>
</dbReference>
<evidence type="ECO:0000259" key="2">
    <source>
        <dbReference type="PROSITE" id="PS51782"/>
    </source>
</evidence>
<name>A0A4S4JUD2_ALKAL</name>
<dbReference type="GO" id="GO:0008745">
    <property type="term" value="F:N-acetylmuramoyl-L-alanine amidase activity"/>
    <property type="evidence" value="ECO:0007669"/>
    <property type="project" value="InterPro"/>
</dbReference>
<dbReference type="GO" id="GO:0009253">
    <property type="term" value="P:peptidoglycan catabolic process"/>
    <property type="evidence" value="ECO:0007669"/>
    <property type="project" value="InterPro"/>
</dbReference>
<dbReference type="Pfam" id="PF01476">
    <property type="entry name" value="LysM"/>
    <property type="match status" value="2"/>
</dbReference>
<dbReference type="AlphaFoldDB" id="A0A4S4JUD2"/>
<dbReference type="SMART" id="SM00646">
    <property type="entry name" value="Ami_3"/>
    <property type="match status" value="1"/>
</dbReference>
<keyword evidence="1" id="KW-0378">Hydrolase</keyword>
<dbReference type="InterPro" id="IPR018392">
    <property type="entry name" value="LysM"/>
</dbReference>
<dbReference type="Gene3D" id="3.40.630.40">
    <property type="entry name" value="Zn-dependent exopeptidases"/>
    <property type="match status" value="1"/>
</dbReference>
<dbReference type="GO" id="GO:0030288">
    <property type="term" value="C:outer membrane-bounded periplasmic space"/>
    <property type="evidence" value="ECO:0007669"/>
    <property type="project" value="TreeGrafter"/>
</dbReference>
<dbReference type="CDD" id="cd00118">
    <property type="entry name" value="LysM"/>
    <property type="match status" value="2"/>
</dbReference>
<organism evidence="3 4">
    <name type="scientific">Alkalihalobacillus alcalophilus ATCC 27647 = CGMCC 1.3604</name>
    <dbReference type="NCBI Taxonomy" id="1218173"/>
    <lineage>
        <taxon>Bacteria</taxon>
        <taxon>Bacillati</taxon>
        <taxon>Bacillota</taxon>
        <taxon>Bacilli</taxon>
        <taxon>Bacillales</taxon>
        <taxon>Bacillaceae</taxon>
        <taxon>Alkalihalobacillus</taxon>
    </lineage>
</organism>
<dbReference type="PANTHER" id="PTHR30404">
    <property type="entry name" value="N-ACETYLMURAMOYL-L-ALANINE AMIDASE"/>
    <property type="match status" value="1"/>
</dbReference>
<proteinExistence type="predicted"/>
<dbReference type="SMART" id="SM00257">
    <property type="entry name" value="LysM"/>
    <property type="match status" value="2"/>
</dbReference>
<feature type="domain" description="LysM" evidence="2">
    <location>
        <begin position="246"/>
        <end position="290"/>
    </location>
</feature>
<dbReference type="InterPro" id="IPR036779">
    <property type="entry name" value="LysM_dom_sf"/>
</dbReference>
<dbReference type="InterPro" id="IPR050695">
    <property type="entry name" value="N-acetylmuramoyl_amidase_3"/>
</dbReference>
<gene>
    <name evidence="3" type="ORF">AJ85_00360</name>
</gene>
<evidence type="ECO:0000256" key="1">
    <source>
        <dbReference type="ARBA" id="ARBA00022801"/>
    </source>
</evidence>
<evidence type="ECO:0000313" key="4">
    <source>
        <dbReference type="Proteomes" id="UP000297014"/>
    </source>
</evidence>
<dbReference type="InterPro" id="IPR002508">
    <property type="entry name" value="MurNAc-LAA_cat"/>
</dbReference>
<dbReference type="EMBL" id="JALP01000325">
    <property type="protein sequence ID" value="THG88718.1"/>
    <property type="molecule type" value="Genomic_DNA"/>
</dbReference>
<evidence type="ECO:0000313" key="3">
    <source>
        <dbReference type="EMBL" id="THG88718.1"/>
    </source>
</evidence>
<dbReference type="SUPFAM" id="SSF54106">
    <property type="entry name" value="LysM domain"/>
    <property type="match status" value="2"/>
</dbReference>
<reference evidence="3 4" key="1">
    <citation type="submission" date="2014-01" db="EMBL/GenBank/DDBJ databases">
        <title>Draft genome sequencing of Bacillus alcalophilus CGMCC 1.3604.</title>
        <authorList>
            <person name="Yang J."/>
            <person name="Diao L."/>
            <person name="Yang S."/>
        </authorList>
    </citation>
    <scope>NUCLEOTIDE SEQUENCE [LARGE SCALE GENOMIC DNA]</scope>
    <source>
        <strain evidence="3 4">CGMCC 1.3604</strain>
    </source>
</reference>
<dbReference type="PROSITE" id="PS51782">
    <property type="entry name" value="LYSM"/>
    <property type="match status" value="2"/>
</dbReference>
<dbReference type="Proteomes" id="UP000297014">
    <property type="component" value="Unassembled WGS sequence"/>
</dbReference>
<sequence>MIMKKIKIFIDPGHGGSDPGAVGNGLREKDLTLSIAKALKKYLEQYENVEVRLSREDDRALTLKQRTDMANAWGADYFISVHVNAGGGTGFESFIWNGGVSSATISNQNVMHSEIMKELKVRDRLKKRANFHVVRETRMPAILPEFMFIDNASDAKLLKDPAFLNKCAKGMENGLVAIFGLKKKATPKPSTPQLSNSTHTIVSGDTFYALANRYNTTVAELQRLNPSVNPSALRIGSTIVVSPNVQHHTVVRGDTVSALGLRYGSTINQIRNWNNLDAKYTIYVGQKLRVK</sequence>